<protein>
    <submittedName>
        <fullName evidence="4">DEAD/DEAH box helicase</fullName>
        <ecNumber evidence="4">3.6.4.-</ecNumber>
    </submittedName>
</protein>
<gene>
    <name evidence="4" type="ORF">AAEO57_05450</name>
</gene>
<evidence type="ECO:0000313" key="4">
    <source>
        <dbReference type="EMBL" id="MEL1253207.1"/>
    </source>
</evidence>
<dbReference type="PANTHER" id="PTHR10799">
    <property type="entry name" value="SNF2/RAD54 HELICASE FAMILY"/>
    <property type="match status" value="1"/>
</dbReference>
<dbReference type="GO" id="GO:0016787">
    <property type="term" value="F:hydrolase activity"/>
    <property type="evidence" value="ECO:0007669"/>
    <property type="project" value="UniProtKB-KW"/>
</dbReference>
<name>A0ABU9IND3_9FLAO</name>
<keyword evidence="4" id="KW-0547">Nucleotide-binding</keyword>
<keyword evidence="4" id="KW-0347">Helicase</keyword>
<dbReference type="EC" id="3.6.4.-" evidence="4"/>
<comment type="caution">
    <text evidence="4">The sequence shown here is derived from an EMBL/GenBank/DDBJ whole genome shotgun (WGS) entry which is preliminary data.</text>
</comment>
<keyword evidence="5" id="KW-1185">Reference proteome</keyword>
<accession>A0ABU9IND3</accession>
<dbReference type="GO" id="GO:0004386">
    <property type="term" value="F:helicase activity"/>
    <property type="evidence" value="ECO:0007669"/>
    <property type="project" value="UniProtKB-KW"/>
</dbReference>
<dbReference type="InterPro" id="IPR049730">
    <property type="entry name" value="SNF2/RAD54-like_C"/>
</dbReference>
<dbReference type="InterPro" id="IPR038718">
    <property type="entry name" value="SNF2-like_sf"/>
</dbReference>
<dbReference type="Gene3D" id="3.40.50.10810">
    <property type="entry name" value="Tandem AAA-ATPase domain"/>
    <property type="match status" value="1"/>
</dbReference>
<proteinExistence type="predicted"/>
<dbReference type="Gene3D" id="3.40.50.300">
    <property type="entry name" value="P-loop containing nucleotide triphosphate hydrolases"/>
    <property type="match status" value="1"/>
</dbReference>
<feature type="domain" description="Helicase C-terminal" evidence="3">
    <location>
        <begin position="801"/>
        <end position="956"/>
    </location>
</feature>
<sequence length="964" mass="110919">MESTKSFQFCFDISFEKNLNAYIPTAYIVENTSEIKYLDKKATKTIIESYGIDFENLNPNSKRILTICESLKPEFIFKKFSAKIKSAKTIADLQKDSKMDFAIRQHLKLNLSTFYDLIVKEQFPLSINLGPEKDFYRSRVGVDPLDFEPQIQFDKHSEGITYTLSLKEDKTTFLPMNRSIEILLDEPGWLIIDKKLGQLKELNAKKLTPFLKKKSIEIPSKLVDDYFKGFIPAIAKKIDIEATGFEMEVRDQIISSTIQPVYDFFKNCYYLNLYFDYNGYVFDAGKTKKTHSFVDFSIANEPKIIQFKRSAVEILYTKKLLEIGLVKVKNELFGLETESNDPYINIQLIIDHKEKLESLGFTIQNLKLESKEIITESNTISISKETKADWFDIKIIVTVGNYKINFSEIIPNIKSKERLFMLPDGNYFLIPLEWFSKYGSLAKLAKTENGALLLRKSNFTALDGISEIDNDVISHAEYTASDLLKATLRPYQIDGVKWLLGHFNSNLGACLADDMGLGKTLQTLAVLVSVQEQLGFTTKTTNFDLFANETTVEREPLKALIVLPSSLVFNWFNEAGKFTPHFSKMQYVGNDRKLLAHKLDSTDLIFTSYSIVHRDISILEKYNFRYLILDESQYIKNKNSKIFKAINKINTGHKIALSGTPIENSLDDLWSQMQFINPDILGSYAFFVENFKNPIEKKQNEEVLTELKNLIQPYILRRTKEQVLKDLPELTEQVYYCDMDPEQEKLYEKEKSKARNFLLKTDGSSPDKISIINTLMKLRQLSNHPKMIDSDSEIDSGKYIAVTNYLENLVKAKQKVIIFSSFVTNLNFYTDWCKENKITFCEITGETPAAKREQQVKLFQEKEEPLLFFISLKAGGVGLNITKASYVLFLDPWWNPFAEKQGVGRAHRIGQLNKVNVIRFISKNTVEEKIIRLQENKKLLSDSLLEESYINDELEGNLAYILGS</sequence>
<dbReference type="SMART" id="SM00487">
    <property type="entry name" value="DEXDc"/>
    <property type="match status" value="1"/>
</dbReference>
<dbReference type="InterPro" id="IPR001650">
    <property type="entry name" value="Helicase_C-like"/>
</dbReference>
<evidence type="ECO:0000313" key="5">
    <source>
        <dbReference type="Proteomes" id="UP001485226"/>
    </source>
</evidence>
<dbReference type="RefSeq" id="WP_341690319.1">
    <property type="nucleotide sequence ID" value="NZ_JBBYHS010000005.1"/>
</dbReference>
<dbReference type="InterPro" id="IPR000330">
    <property type="entry name" value="SNF2_N"/>
</dbReference>
<dbReference type="SMART" id="SM00490">
    <property type="entry name" value="HELICc"/>
    <property type="match status" value="1"/>
</dbReference>
<evidence type="ECO:0000259" key="2">
    <source>
        <dbReference type="PROSITE" id="PS51192"/>
    </source>
</evidence>
<evidence type="ECO:0000256" key="1">
    <source>
        <dbReference type="ARBA" id="ARBA00022801"/>
    </source>
</evidence>
<dbReference type="Proteomes" id="UP001485226">
    <property type="component" value="Unassembled WGS sequence"/>
</dbReference>
<dbReference type="PROSITE" id="PS51194">
    <property type="entry name" value="HELICASE_CTER"/>
    <property type="match status" value="1"/>
</dbReference>
<feature type="domain" description="Helicase ATP-binding" evidence="2">
    <location>
        <begin position="500"/>
        <end position="679"/>
    </location>
</feature>
<organism evidence="4 5">
    <name type="scientific">Flavobacterium calami</name>
    <dbReference type="NCBI Taxonomy" id="3139144"/>
    <lineage>
        <taxon>Bacteria</taxon>
        <taxon>Pseudomonadati</taxon>
        <taxon>Bacteroidota</taxon>
        <taxon>Flavobacteriia</taxon>
        <taxon>Flavobacteriales</taxon>
        <taxon>Flavobacteriaceae</taxon>
        <taxon>Flavobacterium</taxon>
    </lineage>
</organism>
<evidence type="ECO:0000259" key="3">
    <source>
        <dbReference type="PROSITE" id="PS51194"/>
    </source>
</evidence>
<dbReference type="InterPro" id="IPR027417">
    <property type="entry name" value="P-loop_NTPase"/>
</dbReference>
<reference evidence="4 5" key="1">
    <citation type="submission" date="2024-04" db="EMBL/GenBank/DDBJ databases">
        <title>Flavobacterium sp. DGU38 16S ribosomal RNA gene Genome sequencing and assembly.</title>
        <authorList>
            <person name="Park S."/>
        </authorList>
    </citation>
    <scope>NUCLEOTIDE SEQUENCE [LARGE SCALE GENOMIC DNA]</scope>
    <source>
        <strain evidence="4 5">DGU38</strain>
    </source>
</reference>
<dbReference type="PROSITE" id="PS51192">
    <property type="entry name" value="HELICASE_ATP_BIND_1"/>
    <property type="match status" value="1"/>
</dbReference>
<dbReference type="SUPFAM" id="SSF52540">
    <property type="entry name" value="P-loop containing nucleoside triphosphate hydrolases"/>
    <property type="match status" value="2"/>
</dbReference>
<dbReference type="CDD" id="cd18793">
    <property type="entry name" value="SF2_C_SNF"/>
    <property type="match status" value="1"/>
</dbReference>
<keyword evidence="4" id="KW-0067">ATP-binding</keyword>
<dbReference type="EMBL" id="JBBYHS010000005">
    <property type="protein sequence ID" value="MEL1253207.1"/>
    <property type="molecule type" value="Genomic_DNA"/>
</dbReference>
<dbReference type="InterPro" id="IPR014001">
    <property type="entry name" value="Helicase_ATP-bd"/>
</dbReference>
<dbReference type="Pfam" id="PF00271">
    <property type="entry name" value="Helicase_C"/>
    <property type="match status" value="1"/>
</dbReference>
<keyword evidence="1 4" id="KW-0378">Hydrolase</keyword>
<dbReference type="Pfam" id="PF00176">
    <property type="entry name" value="SNF2-rel_dom"/>
    <property type="match status" value="1"/>
</dbReference>